<dbReference type="GO" id="GO:0003924">
    <property type="term" value="F:GTPase activity"/>
    <property type="evidence" value="ECO:0007669"/>
    <property type="project" value="TreeGrafter"/>
</dbReference>
<dbReference type="PRINTS" id="PR00326">
    <property type="entry name" value="GTP1OBG"/>
</dbReference>
<dbReference type="FunFam" id="3.40.50.300:FF:000876">
    <property type="entry name" value="Mitochondrial GTPase 1"/>
    <property type="match status" value="1"/>
</dbReference>
<dbReference type="PIRSF" id="PIRSF006230">
    <property type="entry name" value="MG442"/>
    <property type="match status" value="1"/>
</dbReference>
<dbReference type="Proteomes" id="UP000472271">
    <property type="component" value="Chromosome 15"/>
</dbReference>
<protein>
    <recommendedName>
        <fullName evidence="9">Mitochondrial GTPase 1</fullName>
    </recommendedName>
</protein>
<dbReference type="SUPFAM" id="SSF52540">
    <property type="entry name" value="P-loop containing nucleoside triphosphate hydrolases"/>
    <property type="match status" value="1"/>
</dbReference>
<evidence type="ECO:0000256" key="1">
    <source>
        <dbReference type="ARBA" id="ARBA00004443"/>
    </source>
</evidence>
<dbReference type="FunFam" id="1.10.1580.10:FF:000004">
    <property type="entry name" value="Mitochondrial GTPase 1"/>
    <property type="match status" value="1"/>
</dbReference>
<dbReference type="GO" id="GO:0032543">
    <property type="term" value="P:mitochondrial translation"/>
    <property type="evidence" value="ECO:0007669"/>
    <property type="project" value="TreeGrafter"/>
</dbReference>
<evidence type="ECO:0000256" key="8">
    <source>
        <dbReference type="ARBA" id="ARBA00045284"/>
    </source>
</evidence>
<reference evidence="12" key="1">
    <citation type="submission" date="2019-06" db="EMBL/GenBank/DDBJ databases">
        <authorList>
            <consortium name="Wellcome Sanger Institute Data Sharing"/>
        </authorList>
    </citation>
    <scope>NUCLEOTIDE SEQUENCE [LARGE SCALE GENOMIC DNA]</scope>
</reference>
<keyword evidence="4" id="KW-0809">Transit peptide</keyword>
<keyword evidence="13" id="KW-1185">Reference proteome</keyword>
<evidence type="ECO:0000256" key="5">
    <source>
        <dbReference type="ARBA" id="ARBA00023128"/>
    </source>
</evidence>
<dbReference type="InterPro" id="IPR016478">
    <property type="entry name" value="GTPase_MTG1"/>
</dbReference>
<dbReference type="AlphaFoldDB" id="A0A673AE10"/>
<proteinExistence type="inferred from homology"/>
<evidence type="ECO:0000256" key="6">
    <source>
        <dbReference type="ARBA" id="ARBA00023134"/>
    </source>
</evidence>
<evidence type="ECO:0000259" key="11">
    <source>
        <dbReference type="Pfam" id="PF01926"/>
    </source>
</evidence>
<keyword evidence="7" id="KW-0472">Membrane</keyword>
<organism evidence="12 13">
    <name type="scientific">Sphaeramia orbicularis</name>
    <name type="common">orbiculate cardinalfish</name>
    <dbReference type="NCBI Taxonomy" id="375764"/>
    <lineage>
        <taxon>Eukaryota</taxon>
        <taxon>Metazoa</taxon>
        <taxon>Chordata</taxon>
        <taxon>Craniata</taxon>
        <taxon>Vertebrata</taxon>
        <taxon>Euteleostomi</taxon>
        <taxon>Actinopterygii</taxon>
        <taxon>Neopterygii</taxon>
        <taxon>Teleostei</taxon>
        <taxon>Neoteleostei</taxon>
        <taxon>Acanthomorphata</taxon>
        <taxon>Gobiaria</taxon>
        <taxon>Kurtiformes</taxon>
        <taxon>Apogonoidei</taxon>
        <taxon>Apogonidae</taxon>
        <taxon>Apogoninae</taxon>
        <taxon>Sphaeramia</taxon>
    </lineage>
</organism>
<reference evidence="12" key="2">
    <citation type="submission" date="2025-08" db="UniProtKB">
        <authorList>
            <consortium name="Ensembl"/>
        </authorList>
    </citation>
    <scope>IDENTIFICATION</scope>
</reference>
<dbReference type="InParanoid" id="A0A673AE10"/>
<name>A0A673AE10_9TELE</name>
<feature type="domain" description="G" evidence="11">
    <location>
        <begin position="148"/>
        <end position="220"/>
    </location>
</feature>
<comment type="function">
    <text evidence="8 9">Plays a role in the regulation of the mitochondrial ribosome assembly and of translational activity. Displays mitochondrial GTPase activity.</text>
</comment>
<evidence type="ECO:0000256" key="10">
    <source>
        <dbReference type="PIRSR" id="PIRSR006230-1"/>
    </source>
</evidence>
<feature type="binding site" evidence="10">
    <location>
        <begin position="154"/>
        <end position="159"/>
    </location>
    <ligand>
        <name>GTP</name>
        <dbReference type="ChEBI" id="CHEBI:37565"/>
    </ligand>
</feature>
<dbReference type="Gene3D" id="3.40.50.300">
    <property type="entry name" value="P-loop containing nucleotide triphosphate hydrolases"/>
    <property type="match status" value="1"/>
</dbReference>
<dbReference type="Gene3D" id="1.10.1580.10">
    <property type="match status" value="1"/>
</dbReference>
<dbReference type="PANTHER" id="PTHR45782:SF4">
    <property type="entry name" value="MITOCHONDRIAL RIBOSOME-ASSOCIATED GTPASE 1"/>
    <property type="match status" value="1"/>
</dbReference>
<dbReference type="CDD" id="cd01856">
    <property type="entry name" value="YlqF"/>
    <property type="match status" value="1"/>
</dbReference>
<keyword evidence="6 9" id="KW-0342">GTP-binding</keyword>
<keyword evidence="5 9" id="KW-0496">Mitochondrion</keyword>
<dbReference type="InterPro" id="IPR027417">
    <property type="entry name" value="P-loop_NTPase"/>
</dbReference>
<dbReference type="InterPro" id="IPR006073">
    <property type="entry name" value="GTP-bd"/>
</dbReference>
<dbReference type="GO" id="GO:0005743">
    <property type="term" value="C:mitochondrial inner membrane"/>
    <property type="evidence" value="ECO:0007669"/>
    <property type="project" value="UniProtKB-SubCell"/>
</dbReference>
<evidence type="ECO:0000256" key="4">
    <source>
        <dbReference type="ARBA" id="ARBA00022946"/>
    </source>
</evidence>
<evidence type="ECO:0000256" key="7">
    <source>
        <dbReference type="ARBA" id="ARBA00023136"/>
    </source>
</evidence>
<feature type="binding site" evidence="10">
    <location>
        <begin position="82"/>
        <end position="85"/>
    </location>
    <ligand>
        <name>GTP</name>
        <dbReference type="ChEBI" id="CHEBI:37565"/>
    </ligand>
</feature>
<dbReference type="PANTHER" id="PTHR45782">
    <property type="entry name" value="MITOCHONDRIAL RIBOSOME-ASSOCIATED GTPASE 1"/>
    <property type="match status" value="1"/>
</dbReference>
<feature type="binding site" evidence="10">
    <location>
        <position position="206"/>
    </location>
    <ligand>
        <name>GTP</name>
        <dbReference type="ChEBI" id="CHEBI:37565"/>
    </ligand>
</feature>
<evidence type="ECO:0000313" key="12">
    <source>
        <dbReference type="Ensembl" id="ENSSORP00005027805.1"/>
    </source>
</evidence>
<accession>A0A673AE10</accession>
<dbReference type="GO" id="GO:0005525">
    <property type="term" value="F:GTP binding"/>
    <property type="evidence" value="ECO:0007669"/>
    <property type="project" value="UniProtKB-KW"/>
</dbReference>
<keyword evidence="3" id="KW-0999">Mitochondrion inner membrane</keyword>
<evidence type="ECO:0000313" key="13">
    <source>
        <dbReference type="Proteomes" id="UP000472271"/>
    </source>
</evidence>
<dbReference type="Ensembl" id="ENSSORT00005028601.1">
    <property type="protein sequence ID" value="ENSSORP00005027805.1"/>
    <property type="gene ID" value="ENSSORG00005013301.1"/>
</dbReference>
<gene>
    <name evidence="12" type="primary">mtg1</name>
</gene>
<evidence type="ECO:0000256" key="2">
    <source>
        <dbReference type="ARBA" id="ARBA00022741"/>
    </source>
</evidence>
<comment type="similarity">
    <text evidence="9">Belongs to the TRAFAC class YlqF/YawG GTPase family. MTG1 subfamily.</text>
</comment>
<dbReference type="Pfam" id="PF01926">
    <property type="entry name" value="MMR_HSR1"/>
    <property type="match status" value="1"/>
</dbReference>
<keyword evidence="2 9" id="KW-0547">Nucleotide-binding</keyword>
<reference evidence="12" key="3">
    <citation type="submission" date="2025-09" db="UniProtKB">
        <authorList>
            <consortium name="Ensembl"/>
        </authorList>
    </citation>
    <scope>IDENTIFICATION</scope>
</reference>
<evidence type="ECO:0000256" key="9">
    <source>
        <dbReference type="PIRNR" id="PIRNR006230"/>
    </source>
</evidence>
<sequence>MIITVIALPHISKQMFRTVFDFGGRDVAHWFPGHMAKGLKQMKANLKNVDCIIEIHDHIPFSGRNPLFQETLDVRPHLLILNKMDLADMSHQQRIRKRLLKNGVTNVLFTDCLKQRDDNIKKLVPMVMEIIENKPRFNRDENTDYCLMVIGVPNVGKSSLINSLRRTNLKKGRASRVGGEPGITKAVLTKIQVCERPIMHLLDTPGVLAPRIESVETGMKLALCGNILDHLVGEDIIADYLLYSLNRLEKFSYVEKYGLQEPSDDINHVLKRIAVKLGKTQRVKAITGVGNITVIVPNYTAAAYDFIRSFRKGELGQSTAGKKMFFMGDGHPPLPSET</sequence>
<dbReference type="InterPro" id="IPR023179">
    <property type="entry name" value="GTP-bd_ortho_bundle_sf"/>
</dbReference>
<evidence type="ECO:0000256" key="3">
    <source>
        <dbReference type="ARBA" id="ARBA00022792"/>
    </source>
</evidence>
<comment type="subcellular location">
    <subcellularLocation>
        <location evidence="1">Mitochondrion inner membrane</location>
        <topology evidence="1">Peripheral membrane protein</topology>
        <orientation evidence="1">Matrix side</orientation>
    </subcellularLocation>
</comment>